<dbReference type="InterPro" id="IPR029058">
    <property type="entry name" value="AB_hydrolase_fold"/>
</dbReference>
<gene>
    <name evidence="2" type="ordered locus">Gmet_0290</name>
</gene>
<sequence length="685" mass="75710">MSTTLKVNHEELVRPISELKTDARQRIAFDRKVIPIIFIPGIMGSRLKNRFNKRIWDPDRPGWMLWKYGIFKAATAQTKKAMLVGKEFSPEYLRVINDDGRHNKKYFAHQYDTHRADRGWGGVLWSSYGTIIKELQTRQWDRTVNLFAEFPVHAFGYNWTASNRLAGERLAGYIDAVITKYRGMGRQCEKVILVTHSMGGLVARAACKLSGADNKVLGVIHGVQPANGSPAGYWRMKGGFERPHTIPETDPMHWLKTPKRAAAHKWNTLVTKGVEFAPGISFGKGNITAWVLGTDGREVTALLGNMPGGLQLLPNKRYRDNHGCAQWLVLRDESGKRRNLPKSDPYKEIYRAKDVYWRLVNPEWLNPGEKVKSNKKYRSKTSWINYGEYLTEAESFHDALGGKVHPNTYQFYSTGIASPDRVVFTRMRDTLRSKGKRIIDMVKGDLLGKGVGAAVDAARGELTKPVAGAAKTTLAKPFAGGSLTEYVLHPSKLVTAAKGLAGAAKQVPGAMAEAAKGLPNALPRIASGMPKAIGINAAKKAATTAIGLVVRDDKRFIDRGGYRDKVDESDLLVFKENGSPAEVAFLITLETPDGAGDGTVPESSAKALKLGANRTFAIGDVDGNEGKFVEKKAPRTKPQIPPDFDEGWFDRGHEPIYKTRSATHITVTAIENMVRELGRKALGLH</sequence>
<dbReference type="Gene3D" id="3.40.50.1820">
    <property type="entry name" value="alpha/beta hydrolase"/>
    <property type="match status" value="1"/>
</dbReference>
<dbReference type="Pfam" id="PF07819">
    <property type="entry name" value="PGAP1"/>
    <property type="match status" value="1"/>
</dbReference>
<reference evidence="2 3" key="2">
    <citation type="journal article" date="2009" name="BMC Microbiol.">
        <title>The genome sequence of Geobacter metallireducens: features of metabolism, physiology and regulation common and dissimilar to Geobacter sulfurreducens.</title>
        <authorList>
            <person name="Aklujkar M."/>
            <person name="Krushkal J."/>
            <person name="DiBartolo G."/>
            <person name="Lapidus A."/>
            <person name="Land M.L."/>
            <person name="Lovley D.R."/>
        </authorList>
    </citation>
    <scope>NUCLEOTIDE SEQUENCE [LARGE SCALE GENOMIC DNA]</scope>
    <source>
        <strain evidence="3">ATCC 53774 / DSM 7210 / GS-15</strain>
    </source>
</reference>
<evidence type="ECO:0000313" key="2">
    <source>
        <dbReference type="EMBL" id="ABB30535.1"/>
    </source>
</evidence>
<dbReference type="ESTHER" id="geomg-q39yy9">
    <property type="family name" value="PGAP1"/>
</dbReference>
<dbReference type="PANTHER" id="PTHR11440">
    <property type="entry name" value="LECITHIN-CHOLESTEROL ACYLTRANSFERASE-RELATED"/>
    <property type="match status" value="1"/>
</dbReference>
<protein>
    <recommendedName>
        <fullName evidence="1">GPI inositol-deacylase PGAP1-like alpha/beta domain-containing protein</fullName>
    </recommendedName>
</protein>
<dbReference type="SUPFAM" id="SSF53474">
    <property type="entry name" value="alpha/beta-Hydrolases"/>
    <property type="match status" value="1"/>
</dbReference>
<dbReference type="eggNOG" id="COG1075">
    <property type="taxonomic scope" value="Bacteria"/>
</dbReference>
<organism evidence="2 3">
    <name type="scientific">Geobacter metallireducens (strain ATCC 53774 / DSM 7210 / GS-15)</name>
    <dbReference type="NCBI Taxonomy" id="269799"/>
    <lineage>
        <taxon>Bacteria</taxon>
        <taxon>Pseudomonadati</taxon>
        <taxon>Thermodesulfobacteriota</taxon>
        <taxon>Desulfuromonadia</taxon>
        <taxon>Geobacterales</taxon>
        <taxon>Geobacteraceae</taxon>
        <taxon>Geobacter</taxon>
    </lineage>
</organism>
<dbReference type="HOGENOM" id="CLU_025560_0_0_7"/>
<dbReference type="KEGG" id="gme:Gmet_0290"/>
<proteinExistence type="predicted"/>
<keyword evidence="3" id="KW-1185">Reference proteome</keyword>
<accession>Q39YY9</accession>
<evidence type="ECO:0000313" key="3">
    <source>
        <dbReference type="Proteomes" id="UP000007073"/>
    </source>
</evidence>
<dbReference type="RefSeq" id="WP_004514001.1">
    <property type="nucleotide sequence ID" value="NC_007517.1"/>
</dbReference>
<dbReference type="AlphaFoldDB" id="Q39YY9"/>
<evidence type="ECO:0000259" key="1">
    <source>
        <dbReference type="Pfam" id="PF07819"/>
    </source>
</evidence>
<dbReference type="STRING" id="269799.Gmet_0290"/>
<dbReference type="InterPro" id="IPR012908">
    <property type="entry name" value="PGAP1-ab_dom-like"/>
</dbReference>
<dbReference type="Proteomes" id="UP000007073">
    <property type="component" value="Chromosome"/>
</dbReference>
<reference evidence="2 3" key="1">
    <citation type="submission" date="2005-10" db="EMBL/GenBank/DDBJ databases">
        <title>Complete sequence of Geobacter metallireducens GS-15.</title>
        <authorList>
            <consortium name="US DOE Joint Genome Institute"/>
            <person name="Copeland A."/>
            <person name="Lucas S."/>
            <person name="Lapidus A."/>
            <person name="Barry K."/>
            <person name="Detter J.C."/>
            <person name="Glavina T."/>
            <person name="Hammon N."/>
            <person name="Israni S."/>
            <person name="Pitluck S."/>
            <person name="Di Bartolo G."/>
            <person name="Chain P."/>
            <person name="Schmutz J."/>
            <person name="Larimer F."/>
            <person name="Land M."/>
            <person name="Kyrpides N."/>
            <person name="Ivanova N."/>
            <person name="Richardson P."/>
        </authorList>
    </citation>
    <scope>NUCLEOTIDE SEQUENCE [LARGE SCALE GENOMIC DNA]</scope>
    <source>
        <strain evidence="3">ATCC 53774 / DSM 7210 / GS-15</strain>
    </source>
</reference>
<dbReference type="EMBL" id="CP000148">
    <property type="protein sequence ID" value="ABB30535.1"/>
    <property type="molecule type" value="Genomic_DNA"/>
</dbReference>
<name>Q39YY9_GEOMG</name>
<feature type="domain" description="GPI inositol-deacylase PGAP1-like alpha/beta" evidence="1">
    <location>
        <begin position="170"/>
        <end position="222"/>
    </location>
</feature>
<dbReference type="GO" id="GO:0016788">
    <property type="term" value="F:hydrolase activity, acting on ester bonds"/>
    <property type="evidence" value="ECO:0007669"/>
    <property type="project" value="InterPro"/>
</dbReference>